<comment type="caution">
    <text evidence="1">The sequence shown here is derived from an EMBL/GenBank/DDBJ whole genome shotgun (WGS) entry which is preliminary data.</text>
</comment>
<accession>A0A9P7EIV7</accession>
<dbReference type="OrthoDB" id="514292at2759"/>
<dbReference type="Proteomes" id="UP000807769">
    <property type="component" value="Unassembled WGS sequence"/>
</dbReference>
<dbReference type="GeneID" id="64624321"/>
<protein>
    <submittedName>
        <fullName evidence="1">Cyclic phosphodiesterase-like protein-domain-containing protein</fullName>
    </submittedName>
</protein>
<proteinExistence type="predicted"/>
<dbReference type="InterPro" id="IPR012386">
    <property type="entry name" value="Cyclic-nucl_3Pdiesterase"/>
</dbReference>
<dbReference type="GO" id="GO:0004113">
    <property type="term" value="F:2',3'-cyclic-nucleotide 3'-phosphodiesterase activity"/>
    <property type="evidence" value="ECO:0007669"/>
    <property type="project" value="TreeGrafter"/>
</dbReference>
<reference evidence="1" key="1">
    <citation type="journal article" date="2020" name="New Phytol.">
        <title>Comparative genomics reveals dynamic genome evolution in host specialist ectomycorrhizal fungi.</title>
        <authorList>
            <person name="Lofgren L.A."/>
            <person name="Nguyen N.H."/>
            <person name="Vilgalys R."/>
            <person name="Ruytinx J."/>
            <person name="Liao H.L."/>
            <person name="Branco S."/>
            <person name="Kuo A."/>
            <person name="LaButti K."/>
            <person name="Lipzen A."/>
            <person name="Andreopoulos W."/>
            <person name="Pangilinan J."/>
            <person name="Riley R."/>
            <person name="Hundley H."/>
            <person name="Na H."/>
            <person name="Barry K."/>
            <person name="Grigoriev I.V."/>
            <person name="Stajich J.E."/>
            <person name="Kennedy P.G."/>
        </authorList>
    </citation>
    <scope>NUCLEOTIDE SEQUENCE</scope>
    <source>
        <strain evidence="1">MN1</strain>
    </source>
</reference>
<dbReference type="InterPro" id="IPR009097">
    <property type="entry name" value="Cyclic_Pdiesterase"/>
</dbReference>
<dbReference type="EMBL" id="JABBWG010000005">
    <property type="protein sequence ID" value="KAG1822426.1"/>
    <property type="molecule type" value="Genomic_DNA"/>
</dbReference>
<name>A0A9P7EIV7_9AGAM</name>
<dbReference type="SUPFAM" id="SSF55144">
    <property type="entry name" value="LigT-like"/>
    <property type="match status" value="1"/>
</dbReference>
<sequence length="262" mass="30383">MCHVEYALWLVPSGPEAVALRYLMEFRPRPDRPKNHSIRSRSYPRFDPHITLATFWCPHRPYIFQFLPTGAKTTPVEFESMKVGDDFLDSLSIVAKKSSELMQLRDRVMDHMKENFMRASSPSFPHIPLFYLDESYKGERSLLAKQLRETGRANFTLNCSVDGAGPHFDAMKGFEGTEIWLVDITEGVEDWVVLDRRDLKPRMPKAKVYVTRGEPYFNIFGNEGPEPYQVREMASYMPRWGEPSHFAGMYGPMAPYYPLDPR</sequence>
<organism evidence="1 2">
    <name type="scientific">Suillus subaureus</name>
    <dbReference type="NCBI Taxonomy" id="48587"/>
    <lineage>
        <taxon>Eukaryota</taxon>
        <taxon>Fungi</taxon>
        <taxon>Dikarya</taxon>
        <taxon>Basidiomycota</taxon>
        <taxon>Agaricomycotina</taxon>
        <taxon>Agaricomycetes</taxon>
        <taxon>Agaricomycetidae</taxon>
        <taxon>Boletales</taxon>
        <taxon>Suillineae</taxon>
        <taxon>Suillaceae</taxon>
        <taxon>Suillus</taxon>
    </lineage>
</organism>
<dbReference type="PANTHER" id="PTHR28141">
    <property type="entry name" value="2',3'-CYCLIC-NUCLEOTIDE 3'-PHOSPHODIESTERASE"/>
    <property type="match status" value="1"/>
</dbReference>
<dbReference type="Gene3D" id="3.90.1140.10">
    <property type="entry name" value="Cyclic phosphodiesterase"/>
    <property type="match status" value="1"/>
</dbReference>
<dbReference type="GO" id="GO:0009187">
    <property type="term" value="P:cyclic nucleotide metabolic process"/>
    <property type="evidence" value="ECO:0007669"/>
    <property type="project" value="TreeGrafter"/>
</dbReference>
<dbReference type="AlphaFoldDB" id="A0A9P7EIV7"/>
<dbReference type="PANTHER" id="PTHR28141:SF1">
    <property type="entry name" value="2',3'-CYCLIC-NUCLEOTIDE 3'-PHOSPHODIESTERASE"/>
    <property type="match status" value="1"/>
</dbReference>
<evidence type="ECO:0000313" key="2">
    <source>
        <dbReference type="Proteomes" id="UP000807769"/>
    </source>
</evidence>
<keyword evidence="2" id="KW-1185">Reference proteome</keyword>
<dbReference type="Pfam" id="PF07823">
    <property type="entry name" value="CPDase"/>
    <property type="match status" value="1"/>
</dbReference>
<dbReference type="RefSeq" id="XP_041196832.1">
    <property type="nucleotide sequence ID" value="XM_041330304.1"/>
</dbReference>
<evidence type="ECO:0000313" key="1">
    <source>
        <dbReference type="EMBL" id="KAG1822426.1"/>
    </source>
</evidence>
<gene>
    <name evidence="1" type="ORF">BJ212DRAFT_1262962</name>
</gene>